<evidence type="ECO:0000313" key="2">
    <source>
        <dbReference type="Proteomes" id="UP001241758"/>
    </source>
</evidence>
<dbReference type="RefSeq" id="WP_282756938.1">
    <property type="nucleotide sequence ID" value="NZ_JASCTH010000002.1"/>
</dbReference>
<organism evidence="1 2">
    <name type="scientific">Actinoplanes sandaracinus</name>
    <dbReference type="NCBI Taxonomy" id="3045177"/>
    <lineage>
        <taxon>Bacteria</taxon>
        <taxon>Bacillati</taxon>
        <taxon>Actinomycetota</taxon>
        <taxon>Actinomycetes</taxon>
        <taxon>Micromonosporales</taxon>
        <taxon>Micromonosporaceae</taxon>
        <taxon>Actinoplanes</taxon>
    </lineage>
</organism>
<accession>A0ABT6WCV3</accession>
<reference evidence="1 2" key="1">
    <citation type="submission" date="2023-05" db="EMBL/GenBank/DDBJ databases">
        <title>Actinoplanes sp. NEAU-A12 genome sequencing.</title>
        <authorList>
            <person name="Wang Z.-S."/>
        </authorList>
    </citation>
    <scope>NUCLEOTIDE SEQUENCE [LARGE SCALE GENOMIC DNA]</scope>
    <source>
        <strain evidence="1 2">NEAU-A12</strain>
    </source>
</reference>
<dbReference type="Proteomes" id="UP001241758">
    <property type="component" value="Unassembled WGS sequence"/>
</dbReference>
<dbReference type="InterPro" id="IPR021408">
    <property type="entry name" value="DUF3046"/>
</dbReference>
<name>A0ABT6WCV3_9ACTN</name>
<proteinExistence type="predicted"/>
<dbReference type="Pfam" id="PF11248">
    <property type="entry name" value="DUF3046"/>
    <property type="match status" value="1"/>
</dbReference>
<dbReference type="EMBL" id="JASCTH010000002">
    <property type="protein sequence ID" value="MDI6097533.1"/>
    <property type="molecule type" value="Genomic_DNA"/>
</dbReference>
<gene>
    <name evidence="1" type="ORF">QLQ12_02825</name>
</gene>
<protein>
    <submittedName>
        <fullName evidence="1">DUF3046 domain-containing protein</fullName>
    </submittedName>
</protein>
<sequence length="66" mass="7486">MRLTELWERLEQSFGSAYVRSFAADHSFTELGGRTIDEAITKGVETATIWRAVVAAYPDRVPSRLR</sequence>
<evidence type="ECO:0000313" key="1">
    <source>
        <dbReference type="EMBL" id="MDI6097533.1"/>
    </source>
</evidence>
<comment type="caution">
    <text evidence="1">The sequence shown here is derived from an EMBL/GenBank/DDBJ whole genome shotgun (WGS) entry which is preliminary data.</text>
</comment>
<keyword evidence="2" id="KW-1185">Reference proteome</keyword>